<feature type="transmembrane region" description="Helical" evidence="10">
    <location>
        <begin position="7"/>
        <end position="29"/>
    </location>
</feature>
<evidence type="ECO:0000256" key="1">
    <source>
        <dbReference type="ARBA" id="ARBA00002254"/>
    </source>
</evidence>
<keyword evidence="11" id="KW-0966">Cell projection</keyword>
<proteinExistence type="inferred from homology"/>
<evidence type="ECO:0000256" key="5">
    <source>
        <dbReference type="ARBA" id="ARBA00022500"/>
    </source>
</evidence>
<dbReference type="RefSeq" id="WP_054751488.1">
    <property type="nucleotide sequence ID" value="NZ_JBHUMZ010000016.1"/>
</dbReference>
<evidence type="ECO:0000256" key="4">
    <source>
        <dbReference type="ARBA" id="ARBA00022475"/>
    </source>
</evidence>
<evidence type="ECO:0000256" key="7">
    <source>
        <dbReference type="ARBA" id="ARBA00022779"/>
    </source>
</evidence>
<name>A0ABW5Q8U6_9BACI</name>
<reference evidence="12" key="1">
    <citation type="journal article" date="2019" name="Int. J. Syst. Evol. Microbiol.">
        <title>The Global Catalogue of Microorganisms (GCM) 10K type strain sequencing project: providing services to taxonomists for standard genome sequencing and annotation.</title>
        <authorList>
            <consortium name="The Broad Institute Genomics Platform"/>
            <consortium name="The Broad Institute Genome Sequencing Center for Infectious Disease"/>
            <person name="Wu L."/>
            <person name="Ma J."/>
        </authorList>
    </citation>
    <scope>NUCLEOTIDE SEQUENCE [LARGE SCALE GENOMIC DNA]</scope>
    <source>
        <strain evidence="12">TISTR 1571</strain>
    </source>
</reference>
<evidence type="ECO:0000256" key="2">
    <source>
        <dbReference type="ARBA" id="ARBA00004162"/>
    </source>
</evidence>
<accession>A0ABW5Q8U6</accession>
<sequence length="140" mass="15708">MSKPVKIMLTSLVSLTLIGVITIVVLLYIDNTTSEASEPTIDDQLENSLVTEEITTDLMDGSFVKIKFRIITDQEEALNYLKKGEGFQLNNAIIKTLTVRESVDFRTGLDQIEESIKLKLNELLDDGLVTDVYVIEKVLQ</sequence>
<dbReference type="Proteomes" id="UP001597452">
    <property type="component" value="Unassembled WGS sequence"/>
</dbReference>
<protein>
    <recommendedName>
        <fullName evidence="10">Flagellar protein FliL</fullName>
    </recommendedName>
</protein>
<keyword evidence="5 10" id="KW-0145">Chemotaxis</keyword>
<keyword evidence="9 10" id="KW-0472">Membrane</keyword>
<keyword evidence="11" id="KW-0969">Cilium</keyword>
<dbReference type="InterPro" id="IPR005503">
    <property type="entry name" value="FliL"/>
</dbReference>
<keyword evidence="12" id="KW-1185">Reference proteome</keyword>
<evidence type="ECO:0000313" key="11">
    <source>
        <dbReference type="EMBL" id="MFD2638281.1"/>
    </source>
</evidence>
<evidence type="ECO:0000256" key="6">
    <source>
        <dbReference type="ARBA" id="ARBA00022692"/>
    </source>
</evidence>
<evidence type="ECO:0000256" key="9">
    <source>
        <dbReference type="ARBA" id="ARBA00023136"/>
    </source>
</evidence>
<comment type="caution">
    <text evidence="11">The sequence shown here is derived from an EMBL/GenBank/DDBJ whole genome shotgun (WGS) entry which is preliminary data.</text>
</comment>
<dbReference type="EMBL" id="JBHUMZ010000016">
    <property type="protein sequence ID" value="MFD2638281.1"/>
    <property type="molecule type" value="Genomic_DNA"/>
</dbReference>
<evidence type="ECO:0000256" key="10">
    <source>
        <dbReference type="RuleBase" id="RU364125"/>
    </source>
</evidence>
<keyword evidence="4 10" id="KW-1003">Cell membrane</keyword>
<keyword evidence="11" id="KW-0282">Flagellum</keyword>
<comment type="similarity">
    <text evidence="3 10">Belongs to the FliL family.</text>
</comment>
<dbReference type="Pfam" id="PF03748">
    <property type="entry name" value="FliL"/>
    <property type="match status" value="1"/>
</dbReference>
<gene>
    <name evidence="11" type="ORF">ACFSW4_05350</name>
</gene>
<keyword evidence="8 10" id="KW-1133">Transmembrane helix</keyword>
<comment type="subcellular location">
    <subcellularLocation>
        <location evidence="2">Cell membrane</location>
        <topology evidence="2">Single-pass membrane protein</topology>
    </subcellularLocation>
</comment>
<comment type="function">
    <text evidence="1 10">Controls the rotational direction of flagella during chemotaxis.</text>
</comment>
<keyword evidence="6 10" id="KW-0812">Transmembrane</keyword>
<organism evidence="11 12">
    <name type="scientific">Piscibacillus salipiscarius</name>
    <dbReference type="NCBI Taxonomy" id="299480"/>
    <lineage>
        <taxon>Bacteria</taxon>
        <taxon>Bacillati</taxon>
        <taxon>Bacillota</taxon>
        <taxon>Bacilli</taxon>
        <taxon>Bacillales</taxon>
        <taxon>Bacillaceae</taxon>
        <taxon>Piscibacillus</taxon>
    </lineage>
</organism>
<evidence type="ECO:0000313" key="12">
    <source>
        <dbReference type="Proteomes" id="UP001597452"/>
    </source>
</evidence>
<evidence type="ECO:0000256" key="3">
    <source>
        <dbReference type="ARBA" id="ARBA00008281"/>
    </source>
</evidence>
<evidence type="ECO:0000256" key="8">
    <source>
        <dbReference type="ARBA" id="ARBA00022989"/>
    </source>
</evidence>
<keyword evidence="7 10" id="KW-0283">Flagellar rotation</keyword>